<dbReference type="Gene3D" id="1.20.1250.20">
    <property type="entry name" value="MFS general substrate transporter like domains"/>
    <property type="match status" value="1"/>
</dbReference>
<feature type="transmembrane region" description="Helical" evidence="5">
    <location>
        <begin position="162"/>
        <end position="181"/>
    </location>
</feature>
<dbReference type="GO" id="GO:0016020">
    <property type="term" value="C:membrane"/>
    <property type="evidence" value="ECO:0007669"/>
    <property type="project" value="UniProtKB-SubCell"/>
</dbReference>
<feature type="transmembrane region" description="Helical" evidence="5">
    <location>
        <begin position="120"/>
        <end position="141"/>
    </location>
</feature>
<dbReference type="InterPro" id="IPR036259">
    <property type="entry name" value="MFS_trans_sf"/>
</dbReference>
<organism evidence="6 7">
    <name type="scientific">Trichophyton verrucosum (strain HKI 0517)</name>
    <dbReference type="NCBI Taxonomy" id="663202"/>
    <lineage>
        <taxon>Eukaryota</taxon>
        <taxon>Fungi</taxon>
        <taxon>Dikarya</taxon>
        <taxon>Ascomycota</taxon>
        <taxon>Pezizomycotina</taxon>
        <taxon>Eurotiomycetes</taxon>
        <taxon>Eurotiomycetidae</taxon>
        <taxon>Onygenales</taxon>
        <taxon>Arthrodermataceae</taxon>
        <taxon>Trichophyton</taxon>
    </lineage>
</organism>
<evidence type="ECO:0000256" key="2">
    <source>
        <dbReference type="ARBA" id="ARBA00022692"/>
    </source>
</evidence>
<feature type="transmembrane region" description="Helical" evidence="5">
    <location>
        <begin position="398"/>
        <end position="418"/>
    </location>
</feature>
<feature type="transmembrane region" description="Helical" evidence="5">
    <location>
        <begin position="71"/>
        <end position="90"/>
    </location>
</feature>
<feature type="transmembrane region" description="Helical" evidence="5">
    <location>
        <begin position="250"/>
        <end position="268"/>
    </location>
</feature>
<dbReference type="RefSeq" id="XP_003021764.1">
    <property type="nucleotide sequence ID" value="XM_003021718.1"/>
</dbReference>
<dbReference type="Proteomes" id="UP000008383">
    <property type="component" value="Unassembled WGS sequence"/>
</dbReference>
<feature type="transmembrane region" description="Helical" evidence="5">
    <location>
        <begin position="288"/>
        <end position="305"/>
    </location>
</feature>
<evidence type="ECO:0000313" key="7">
    <source>
        <dbReference type="Proteomes" id="UP000008383"/>
    </source>
</evidence>
<feature type="transmembrane region" description="Helical" evidence="5">
    <location>
        <begin position="317"/>
        <end position="339"/>
    </location>
</feature>
<gene>
    <name evidence="6" type="ORF">TRV_04095</name>
</gene>
<dbReference type="SUPFAM" id="SSF103473">
    <property type="entry name" value="MFS general substrate transporter"/>
    <property type="match status" value="1"/>
</dbReference>
<protein>
    <recommendedName>
        <fullName evidence="8">DUF895 domain membrane protein</fullName>
    </recommendedName>
</protein>
<comment type="caution">
    <text evidence="6">The sequence shown here is derived from an EMBL/GenBank/DDBJ whole genome shotgun (WGS) entry which is preliminary data.</text>
</comment>
<comment type="subcellular location">
    <subcellularLocation>
        <location evidence="1">Membrane</location>
        <topology evidence="1">Multi-pass membrane protein</topology>
    </subcellularLocation>
</comment>
<evidence type="ECO:0000256" key="3">
    <source>
        <dbReference type="ARBA" id="ARBA00022989"/>
    </source>
</evidence>
<accession>D4DAE8</accession>
<dbReference type="Pfam" id="PF05978">
    <property type="entry name" value="UNC-93"/>
    <property type="match status" value="1"/>
</dbReference>
<keyword evidence="3 5" id="KW-1133">Transmembrane helix</keyword>
<feature type="transmembrane region" description="Helical" evidence="5">
    <location>
        <begin position="359"/>
        <end position="377"/>
    </location>
</feature>
<dbReference type="OrthoDB" id="196103at2759"/>
<dbReference type="InterPro" id="IPR051617">
    <property type="entry name" value="UNC-93-like_regulator"/>
</dbReference>
<dbReference type="KEGG" id="tve:TRV_04095"/>
<evidence type="ECO:0000313" key="6">
    <source>
        <dbReference type="EMBL" id="EFE41146.1"/>
    </source>
</evidence>
<evidence type="ECO:0000256" key="4">
    <source>
        <dbReference type="ARBA" id="ARBA00023136"/>
    </source>
</evidence>
<dbReference type="PANTHER" id="PTHR23294:SF59">
    <property type="entry name" value="UNC93-LIKE PROTEIN C922.05C"/>
    <property type="match status" value="1"/>
</dbReference>
<proteinExistence type="predicted"/>
<keyword evidence="7" id="KW-1185">Reference proteome</keyword>
<dbReference type="AlphaFoldDB" id="D4DAE8"/>
<dbReference type="PANTHER" id="PTHR23294">
    <property type="entry name" value="ET TRANSLATION PRODUCT-RELATED"/>
    <property type="match status" value="1"/>
</dbReference>
<dbReference type="GeneID" id="9578644"/>
<feature type="transmembrane region" description="Helical" evidence="5">
    <location>
        <begin position="193"/>
        <end position="213"/>
    </location>
</feature>
<name>D4DAE8_TRIVH</name>
<sequence>MAAIYIRHSSTLYTPCTSIGITPSSSRWSLQQGWRVFYGSTGLTPRTSSWDGLGAGGGKPSSAQVASLTNVILYGLFTLCGWFGGSLLNILKPKKSVMLGSIGYPLYVAGLWYYDRTGHSWFPLLAGALLGSLCGPLWTAAAFIQFAYPQEKDKAKFISIQWMLRSTGATVGAIIAFAANFHQHKAVGVSSAVYGTFTAIHCLPFFLALFFLVDPQKVVRKDGTHIAVFKPTKLSTELKSMARAFFDPRMFILFPAILGCEMGLALFYTNMRVGAFYFNLRTRSLNNLAFHSIQVFMPWVMVFILDNRQVKSRKTRGFVGVAFIAAISLGASAGLYAWLDINHIGSLKKPQAKDWTDPEFGGMFALFLLFGAIYAAYQMTIEWVVSALTNDPSKLAQFGGVFKGTLSLGICLSFVMAAQNVPFVGQLSLQFSTDEDRLYVIGVIGMVYVLVVYVKETNYFTEENVIAPLSVEEQARVAGLVTEEQIESEAAKNKVAGMNAKDRKQDAEIIENA</sequence>
<dbReference type="EMBL" id="ACYE01000208">
    <property type="protein sequence ID" value="EFE41146.1"/>
    <property type="molecule type" value="Genomic_DNA"/>
</dbReference>
<evidence type="ECO:0008006" key="8">
    <source>
        <dbReference type="Google" id="ProtNLM"/>
    </source>
</evidence>
<reference evidence="7" key="1">
    <citation type="journal article" date="2011" name="Genome Biol.">
        <title>Comparative and functional genomics provide insights into the pathogenicity of dermatophytic fungi.</title>
        <authorList>
            <person name="Burmester A."/>
            <person name="Shelest E."/>
            <person name="Gloeckner G."/>
            <person name="Heddergott C."/>
            <person name="Schindler S."/>
            <person name="Staib P."/>
            <person name="Heidel A."/>
            <person name="Felder M."/>
            <person name="Petzold A."/>
            <person name="Szafranski K."/>
            <person name="Feuermann M."/>
            <person name="Pedruzzi I."/>
            <person name="Priebe S."/>
            <person name="Groth M."/>
            <person name="Winkler R."/>
            <person name="Li W."/>
            <person name="Kniemeyer O."/>
            <person name="Schroeckh V."/>
            <person name="Hertweck C."/>
            <person name="Hube B."/>
            <person name="White T.C."/>
            <person name="Platzer M."/>
            <person name="Guthke R."/>
            <person name="Heitman J."/>
            <person name="Woestemeyer J."/>
            <person name="Zipfel P.F."/>
            <person name="Monod M."/>
            <person name="Brakhage A.A."/>
        </authorList>
    </citation>
    <scope>NUCLEOTIDE SEQUENCE [LARGE SCALE GENOMIC DNA]</scope>
    <source>
        <strain evidence="7">HKI 0517</strain>
    </source>
</reference>
<dbReference type="HOGENOM" id="CLU_030884_0_0_1"/>
<feature type="transmembrane region" description="Helical" evidence="5">
    <location>
        <begin position="97"/>
        <end position="114"/>
    </location>
</feature>
<feature type="transmembrane region" description="Helical" evidence="5">
    <location>
        <begin position="438"/>
        <end position="454"/>
    </location>
</feature>
<keyword evidence="4 5" id="KW-0472">Membrane</keyword>
<dbReference type="InterPro" id="IPR010291">
    <property type="entry name" value="Ion_channel_UNC-93"/>
</dbReference>
<evidence type="ECO:0000256" key="5">
    <source>
        <dbReference type="SAM" id="Phobius"/>
    </source>
</evidence>
<evidence type="ECO:0000256" key="1">
    <source>
        <dbReference type="ARBA" id="ARBA00004141"/>
    </source>
</evidence>
<keyword evidence="2 5" id="KW-0812">Transmembrane</keyword>